<dbReference type="PRINTS" id="PR00299">
    <property type="entry name" value="ACRYSTALLIN"/>
</dbReference>
<dbReference type="GO" id="GO:0051082">
    <property type="term" value="F:unfolded protein binding"/>
    <property type="evidence" value="ECO:0007669"/>
    <property type="project" value="TreeGrafter"/>
</dbReference>
<dbReference type="InterPro" id="IPR002068">
    <property type="entry name" value="A-crystallin/Hsp20_dom"/>
</dbReference>
<comment type="similarity">
    <text evidence="1 2">Belongs to the small heat shock protein (HSP20) family.</text>
</comment>
<sequence length="252" mass="28750">MAEPSRIFPRPLFRQDWNWDPFLDWAQPTRIFDQDFRMPLSLEKNDLNWVDWARRRLSSSWPGYLQSPNWTPSLGKQQTVCRQGLQRQLSGGVSEVRAGPDSWKISLDVNHFTPEEITIKAKGGYVEISGKHEERQDEHGFISRCFTRKYTLPIGVSPQAIASSLSPEGVLSVDVPLPKPAVGVPVEIIIPVQVRKKNPLRFSSMGSLPSFKKYSLVRGGVLVLFCLKNLSTRLRCFFRLYSPVFNLLHAII</sequence>
<dbReference type="GO" id="GO:0009408">
    <property type="term" value="P:response to heat"/>
    <property type="evidence" value="ECO:0007669"/>
    <property type="project" value="TreeGrafter"/>
</dbReference>
<dbReference type="GO" id="GO:0043066">
    <property type="term" value="P:negative regulation of apoptotic process"/>
    <property type="evidence" value="ECO:0007669"/>
    <property type="project" value="TreeGrafter"/>
</dbReference>
<name>A0A3G2LMS3_ACIOX</name>
<evidence type="ECO:0000313" key="4">
    <source>
        <dbReference type="EMBL" id="AYN74415.1"/>
    </source>
</evidence>
<proteinExistence type="evidence at transcript level"/>
<dbReference type="AlphaFoldDB" id="A0A3G2LMS3"/>
<evidence type="ECO:0000256" key="1">
    <source>
        <dbReference type="PROSITE-ProRule" id="PRU00285"/>
    </source>
</evidence>
<dbReference type="PROSITE" id="PS01031">
    <property type="entry name" value="SHSP"/>
    <property type="match status" value="1"/>
</dbReference>
<dbReference type="GO" id="GO:0042026">
    <property type="term" value="P:protein refolding"/>
    <property type="evidence" value="ECO:0007669"/>
    <property type="project" value="TreeGrafter"/>
</dbReference>
<keyword evidence="4" id="KW-0346">Stress response</keyword>
<dbReference type="InterPro" id="IPR008978">
    <property type="entry name" value="HSP20-like_chaperone"/>
</dbReference>
<feature type="domain" description="SHSP" evidence="3">
    <location>
        <begin position="84"/>
        <end position="195"/>
    </location>
</feature>
<dbReference type="PANTHER" id="PTHR45640:SF7">
    <property type="entry name" value="HEAT SHOCK PROTEIN BETA-1"/>
    <property type="match status" value="1"/>
</dbReference>
<dbReference type="SUPFAM" id="SSF49764">
    <property type="entry name" value="HSP20-like chaperones"/>
    <property type="match status" value="1"/>
</dbReference>
<dbReference type="EMBL" id="MH777934">
    <property type="protein sequence ID" value="AYN74415.1"/>
    <property type="molecule type" value="mRNA"/>
</dbReference>
<protein>
    <submittedName>
        <fullName evidence="4">Heat shock protein</fullName>
    </submittedName>
</protein>
<evidence type="ECO:0000259" key="3">
    <source>
        <dbReference type="PROSITE" id="PS01031"/>
    </source>
</evidence>
<accession>A0A3G2LMS3</accession>
<gene>
    <name evidence="4" type="primary">hspb1a</name>
</gene>
<dbReference type="Pfam" id="PF00011">
    <property type="entry name" value="HSP20"/>
    <property type="match status" value="1"/>
</dbReference>
<organism evidence="4">
    <name type="scientific">Acipenser oxyrinchus oxyrinchus</name>
    <dbReference type="NCBI Taxonomy" id="40147"/>
    <lineage>
        <taxon>Eukaryota</taxon>
        <taxon>Metazoa</taxon>
        <taxon>Chordata</taxon>
        <taxon>Craniata</taxon>
        <taxon>Vertebrata</taxon>
        <taxon>Euteleostomi</taxon>
        <taxon>Actinopterygii</taxon>
        <taxon>Chondrostei</taxon>
        <taxon>Acipenseriformes</taxon>
        <taxon>Acipenseridae</taxon>
        <taxon>Acipenser</taxon>
    </lineage>
</organism>
<dbReference type="PANTHER" id="PTHR45640">
    <property type="entry name" value="HEAT SHOCK PROTEIN HSP-12.2-RELATED"/>
    <property type="match status" value="1"/>
</dbReference>
<evidence type="ECO:0000256" key="2">
    <source>
        <dbReference type="RuleBase" id="RU003616"/>
    </source>
</evidence>
<reference evidence="4" key="1">
    <citation type="submission" date="2018-08" db="EMBL/GenBank/DDBJ databases">
        <title>Hsp annotations of Atlantic sturgeon.</title>
        <authorList>
            <person name="Santidrian Yebra-Pimentel E.M."/>
            <person name="Dirks R.P."/>
            <person name="Jong-Raadsen S.A."/>
            <person name="Jansen H.J."/>
        </authorList>
    </citation>
    <scope>NUCLEOTIDE SEQUENCE</scope>
</reference>
<dbReference type="GO" id="GO:0005634">
    <property type="term" value="C:nucleus"/>
    <property type="evidence" value="ECO:0007669"/>
    <property type="project" value="TreeGrafter"/>
</dbReference>
<dbReference type="GO" id="GO:0005737">
    <property type="term" value="C:cytoplasm"/>
    <property type="evidence" value="ECO:0007669"/>
    <property type="project" value="TreeGrafter"/>
</dbReference>
<dbReference type="InterPro" id="IPR001436">
    <property type="entry name" value="Alpha-crystallin/sHSP_animal"/>
</dbReference>
<dbReference type="Gene3D" id="2.60.40.790">
    <property type="match status" value="1"/>
</dbReference>